<keyword evidence="2" id="KW-0732">Signal</keyword>
<dbReference type="VEuPathDB" id="TriTrypDB:TcYC6_0162140"/>
<comment type="caution">
    <text evidence="3">The sequence shown here is derived from an EMBL/GenBank/DDBJ whole genome shotgun (WGS) entry which is preliminary data.</text>
</comment>
<name>A0A2V2X3R0_TRYCR</name>
<dbReference type="VEuPathDB" id="TriTrypDB:TcCL_NonESM07494"/>
<feature type="compositionally biased region" description="Polar residues" evidence="1">
    <location>
        <begin position="376"/>
        <end position="403"/>
    </location>
</feature>
<dbReference type="VEuPathDB" id="TriTrypDB:C3747_31g229"/>
<dbReference type="VEuPathDB" id="TriTrypDB:C4B63_66g58"/>
<evidence type="ECO:0000313" key="3">
    <source>
        <dbReference type="EMBL" id="PWV15122.1"/>
    </source>
</evidence>
<feature type="signal peptide" evidence="2">
    <location>
        <begin position="1"/>
        <end position="29"/>
    </location>
</feature>
<dbReference type="AlphaFoldDB" id="A0A2V2X3R0"/>
<dbReference type="VEuPathDB" id="TriTrypDB:TcCL_Unassigned01384"/>
<feature type="compositionally biased region" description="Pro residues" evidence="1">
    <location>
        <begin position="237"/>
        <end position="246"/>
    </location>
</feature>
<dbReference type="VEuPathDB" id="TriTrypDB:Tc_MARK_6637"/>
<feature type="compositionally biased region" description="Polar residues" evidence="1">
    <location>
        <begin position="323"/>
        <end position="334"/>
    </location>
</feature>
<dbReference type="VEuPathDB" id="TriTrypDB:TcCLB.506321.120"/>
<feature type="compositionally biased region" description="Low complexity" evidence="1">
    <location>
        <begin position="277"/>
        <end position="295"/>
    </location>
</feature>
<dbReference type="Proteomes" id="UP000246078">
    <property type="component" value="Unassembled WGS sequence"/>
</dbReference>
<dbReference type="VEuPathDB" id="TriTrypDB:TcBrA4_0172870"/>
<feature type="region of interest" description="Disordered" evidence="1">
    <location>
        <begin position="75"/>
        <end position="173"/>
    </location>
</feature>
<feature type="compositionally biased region" description="Acidic residues" evidence="1">
    <location>
        <begin position="118"/>
        <end position="130"/>
    </location>
</feature>
<dbReference type="VEuPathDB" id="TriTrypDB:TcCLB.511173.180"/>
<evidence type="ECO:0000256" key="1">
    <source>
        <dbReference type="SAM" id="MobiDB-lite"/>
    </source>
</evidence>
<accession>A0A2V2X3R0</accession>
<feature type="chain" id="PRO_5015865700" evidence="2">
    <location>
        <begin position="30"/>
        <end position="444"/>
    </location>
</feature>
<protein>
    <submittedName>
        <fullName evidence="3">Mucin-associated surface protein (MASP)</fullName>
    </submittedName>
</protein>
<feature type="compositionally biased region" description="Polar residues" evidence="1">
    <location>
        <begin position="211"/>
        <end position="222"/>
    </location>
</feature>
<feature type="region of interest" description="Disordered" evidence="1">
    <location>
        <begin position="198"/>
        <end position="414"/>
    </location>
</feature>
<sequence length="444" mass="46960">MKCVLLLLVFFTAPCFLLLLCVDWELVCAEGYTRVTGVMSMMMAGRVLLVCALCVLWCGAGGGYAEDVDVVSGDPGTRGERGGGTVGQTPPADGSNGGSGGSKADIPHGSESEPLDSASDEESSSLDIDQEVGPNPPEENVPQKEVDHIRKQDHSESGPQEALPPDVNGTVTLDSDAQLQLSDTKKNKKKTEVLTNVVGGEIADGGKDSTGRNNGLSPNKNYPQPLLKQRIKQVLPPKEPSPPPADISPAPQEVPTVVSPTERSPAITVSAGETNPTASTDSQNTTETTTMTSPSNAETAPEAEEKPLGNGEPSQNRKDTDTPDSMNDSNTSRPAETAASSVSKSGSGGAQNKEDKVDNGAQRPNSREPQDGIEGGNTNNTPTSTETAPQKAETVNNYQTNDTSKSRDSDSSNVVSHATSPLCFFFLLLCVRLRLRRWWPRESE</sequence>
<dbReference type="VEuPathDB" id="TriTrypDB:BCY84_08608"/>
<dbReference type="VEuPathDB" id="TriTrypDB:TcCLB.506939.180"/>
<reference evidence="3 4" key="1">
    <citation type="journal article" date="2018" name="Microb. Genom.">
        <title>Expanding an expanded genome: long-read sequencing of Trypanosoma cruzi.</title>
        <authorList>
            <person name="Berna L."/>
            <person name="Rodriguez M."/>
            <person name="Chiribao M.L."/>
            <person name="Parodi-Talice A."/>
            <person name="Pita S."/>
            <person name="Rijo G."/>
            <person name="Alvarez-Valin F."/>
            <person name="Robello C."/>
        </authorList>
    </citation>
    <scope>NUCLEOTIDE SEQUENCE [LARGE SCALE GENOMIC DNA]</scope>
    <source>
        <strain evidence="3 4">TCC</strain>
    </source>
</reference>
<proteinExistence type="predicted"/>
<dbReference type="EMBL" id="PRFC01000031">
    <property type="protein sequence ID" value="PWV15122.1"/>
    <property type="molecule type" value="Genomic_DNA"/>
</dbReference>
<dbReference type="VEuPathDB" id="TriTrypDB:TCSYLVIO_000815"/>
<feature type="compositionally biased region" description="Basic and acidic residues" evidence="1">
    <location>
        <begin position="141"/>
        <end position="156"/>
    </location>
</feature>
<evidence type="ECO:0000256" key="2">
    <source>
        <dbReference type="SAM" id="SignalP"/>
    </source>
</evidence>
<dbReference type="VEuPathDB" id="TriTrypDB:ECC02_007795"/>
<organism evidence="3 4">
    <name type="scientific">Trypanosoma cruzi</name>
    <dbReference type="NCBI Taxonomy" id="5693"/>
    <lineage>
        <taxon>Eukaryota</taxon>
        <taxon>Discoba</taxon>
        <taxon>Euglenozoa</taxon>
        <taxon>Kinetoplastea</taxon>
        <taxon>Metakinetoplastina</taxon>
        <taxon>Trypanosomatida</taxon>
        <taxon>Trypanosomatidae</taxon>
        <taxon>Trypanosoma</taxon>
        <taxon>Schizotrypanum</taxon>
    </lineage>
</organism>
<gene>
    <name evidence="3" type="ORF">C3747_31g229</name>
</gene>
<dbReference type="VEuPathDB" id="TriTrypDB:TCDM_13096"/>
<dbReference type="VEuPathDB" id="TriTrypDB:TcG_12877"/>
<evidence type="ECO:0000313" key="4">
    <source>
        <dbReference type="Proteomes" id="UP000246078"/>
    </source>
</evidence>